<reference evidence="2 5" key="2">
    <citation type="journal article" date="2020" name="J. Appl. Microbiol.">
        <title>Genetic characterization of Shigatoxigenic and enteropathogenic Escherichia coli O80:H2 from diarrheic and septicemic calves and relatedness to human Shigatoxigenic E. coli O80:H2.</title>
        <authorList>
            <person name="Habets A."/>
            <person name="Crombe F."/>
            <person name="Nakamura K."/>
            <person name="Guerin V."/>
            <person name="De Rauw K."/>
            <person name="Pierard D."/>
            <person name="Saulmont M."/>
            <person name="Hayashi T."/>
            <person name="Mainil J.G."/>
            <person name="Thiry D."/>
        </authorList>
    </citation>
    <scope>NUCLEOTIDE SEQUENCE [LARGE SCALE GENOMIC DNA]</scope>
    <source>
        <strain evidence="2">EH3306</strain>
        <strain evidence="1 5">EH3307</strain>
    </source>
</reference>
<proteinExistence type="predicted"/>
<dbReference type="EMBL" id="JABUPJ010000049">
    <property type="protein sequence ID" value="NYQ41503.1"/>
    <property type="molecule type" value="Genomic_DNA"/>
</dbReference>
<name>A0A086VGE7_ECOLX</name>
<dbReference type="EMBL" id="JABUPU010000046">
    <property type="protein sequence ID" value="NYP87926.1"/>
    <property type="molecule type" value="Genomic_DNA"/>
</dbReference>
<accession>A0A086VGE7</accession>
<dbReference type="AlphaFoldDB" id="A0A086VGE7"/>
<gene>
    <name evidence="2" type="ORF">G4A38_23540</name>
    <name evidence="1" type="ORF">G4A47_22560</name>
    <name evidence="3" type="ORF">HX136_16940</name>
</gene>
<protein>
    <submittedName>
        <fullName evidence="2">Uncharacterized protein</fullName>
    </submittedName>
</protein>
<dbReference type="Proteomes" id="UP000517067">
    <property type="component" value="Unassembled WGS sequence"/>
</dbReference>
<evidence type="ECO:0000313" key="4">
    <source>
        <dbReference type="Proteomes" id="UP000509796"/>
    </source>
</evidence>
<reference evidence="3" key="1">
    <citation type="journal article" date="2020" name="Int. J. Antimicrob. Agents">
        <title>Identification and characterisation of fosfomycin resistance in Escherichia coli urinary tract infection isolates from Australia.</title>
        <authorList>
            <person name="Mowlaboccus S."/>
            <person name="Daley D."/>
            <person name="Pang S."/>
            <person name="Gottlieb T."/>
            <person name="Merlino J."/>
            <person name="Nimmo G.R."/>
            <person name="George N."/>
            <person name="Korman T.M."/>
            <person name="Streitberg R."/>
            <person name="Robson J."/>
            <person name="Peachey G."/>
            <person name="Collignon P."/>
            <person name="Bradbury S."/>
            <person name="Colombi E."/>
            <person name="Ramsay J.P."/>
            <person name="Rogers B.A."/>
            <person name="Coombs G.W."/>
        </authorList>
    </citation>
    <scope>NUCLEOTIDE SEQUENCE</scope>
    <source>
        <strain evidence="3">EC2</strain>
    </source>
</reference>
<dbReference type="RefSeq" id="WP_000124173.1">
    <property type="nucleotide sequence ID" value="NZ_BFWO01000088.1"/>
</dbReference>
<sequence>MARSDYDIINLSLEHELNEWLAERGYAGLADNRNRLEEVVTRRLQDRFYMNVSWDALNTAFSEHPEWVSGLVSGDED</sequence>
<evidence type="ECO:0000313" key="2">
    <source>
        <dbReference type="EMBL" id="NYQ41503.1"/>
    </source>
</evidence>
<dbReference type="EMBL" id="CP058571">
    <property type="protein sequence ID" value="QLG59937.1"/>
    <property type="molecule type" value="Genomic_DNA"/>
</dbReference>
<reference evidence="4" key="3">
    <citation type="submission" date="2020-06" db="EMBL/GenBank/DDBJ databases">
        <title>Identification and Characterisation of Fosfomycin Resistance in Escherichia coli Urinary Tract Infection Isolates from Australia.</title>
        <authorList>
            <person name="Mowlaboccus S."/>
            <person name="Daley D."/>
            <person name="Pang S."/>
            <person name="Gottlieb T."/>
            <person name="Nimmo G.R."/>
            <person name="George N."/>
            <person name="Korman T.M."/>
            <person name="Strietberg R."/>
            <person name="Robson J."/>
            <person name="Peachey G."/>
            <person name="Collignon P."/>
            <person name="Bradbury S."/>
            <person name="Colombi E."/>
            <person name="Ramsay J.P."/>
            <person name="Rogers B.A."/>
            <person name="Coombs G.W."/>
        </authorList>
    </citation>
    <scope>NUCLEOTIDE SEQUENCE [LARGE SCALE GENOMIC DNA]</scope>
    <source>
        <strain evidence="4">EC2</strain>
    </source>
</reference>
<reference evidence="3" key="4">
    <citation type="submission" date="2020-06" db="EMBL/GenBank/DDBJ databases">
        <authorList>
            <person name="Ramsay J.P."/>
            <person name="Colombi E."/>
            <person name="Mowlaboccus S."/>
        </authorList>
    </citation>
    <scope>NUCLEOTIDE SEQUENCE</scope>
    <source>
        <strain evidence="3">EC2</strain>
    </source>
</reference>
<evidence type="ECO:0000313" key="1">
    <source>
        <dbReference type="EMBL" id="NYP87926.1"/>
    </source>
</evidence>
<evidence type="ECO:0000313" key="5">
    <source>
        <dbReference type="Proteomes" id="UP000517067"/>
    </source>
</evidence>
<evidence type="ECO:0000313" key="3">
    <source>
        <dbReference type="EMBL" id="QLG59937.1"/>
    </source>
</evidence>
<dbReference type="Proteomes" id="UP000509796">
    <property type="component" value="Chromosome"/>
</dbReference>
<dbReference type="Proteomes" id="UP000540485">
    <property type="component" value="Unassembled WGS sequence"/>
</dbReference>
<organism evidence="2">
    <name type="scientific">Escherichia coli</name>
    <dbReference type="NCBI Taxonomy" id="562"/>
    <lineage>
        <taxon>Bacteria</taxon>
        <taxon>Pseudomonadati</taxon>
        <taxon>Pseudomonadota</taxon>
        <taxon>Gammaproteobacteria</taxon>
        <taxon>Enterobacterales</taxon>
        <taxon>Enterobacteriaceae</taxon>
        <taxon>Escherichia</taxon>
    </lineage>
</organism>